<evidence type="ECO:0008006" key="3">
    <source>
        <dbReference type="Google" id="ProtNLM"/>
    </source>
</evidence>
<keyword evidence="1" id="KW-0472">Membrane</keyword>
<gene>
    <name evidence="2" type="ORF">SAMEA3545359_01184</name>
</gene>
<name>A0A1C6I2S5_9FIRM</name>
<dbReference type="AlphaFoldDB" id="A0A1C6I2S5"/>
<keyword evidence="1" id="KW-0812">Transmembrane</keyword>
<evidence type="ECO:0000313" key="2">
    <source>
        <dbReference type="EMBL" id="SCJ63870.1"/>
    </source>
</evidence>
<proteinExistence type="predicted"/>
<dbReference type="EMBL" id="FMHG01000001">
    <property type="protein sequence ID" value="SCJ63870.1"/>
    <property type="molecule type" value="Genomic_DNA"/>
</dbReference>
<accession>A0A1C6I2S5</accession>
<evidence type="ECO:0000256" key="1">
    <source>
        <dbReference type="SAM" id="Phobius"/>
    </source>
</evidence>
<keyword evidence="1" id="KW-1133">Transmembrane helix</keyword>
<feature type="transmembrane region" description="Helical" evidence="1">
    <location>
        <begin position="7"/>
        <end position="23"/>
    </location>
</feature>
<sequence length="562" mass="62197">MRKKHKVWVYTGITALMLLYIFFNNVNLNPFYQDSAAFYAMAVTVYVVAWAIMKLGGLRLVRDGDSPHVKVVNVEFGGGKKKFPKTAIVILAAVWIFFGGVSLFSSVLFNVNAYKNQLTEPIVGEFTEDIQPVDLENVPVVDQELAYKLAVKKLGENSSVGSQAHIDINTVTIQQVDGKLMWVAPLHHSGLFKWFANLDGSPGYITVSASDPQDVEYREDYKIKIQPGSAYLMDDLERHTRFNAALFTGITDYSFEIDDDGNPYWIVTTYKNRRGFSLPEASGIVLVNAQTGDCQKYALKDVPEWVDRVQPEDFVINQINNRGEYVHGFLNFSNKDKFTTSEGHIIVYNDGRCYLFTGLTSVGADDSTIGFIMVDMVTKETYQYKLGGGATEEAAQKSANGKVQQYGYQASFPLIINLNNAPTYFMPLKDNEGLIKQYAFVSVKNYQLVGVGETIGDAERDYMRALQSSGDNTIQPGDTTTEEQTLEGTVLRIAQEQSDGDTRYKFLLDTGDGVIFVSAAKVSDELALTQAGDRVKVTFSGPADAVTTVTAFDNLAIGTAES</sequence>
<organism evidence="2">
    <name type="scientific">uncultured Anaerotruncus sp</name>
    <dbReference type="NCBI Taxonomy" id="905011"/>
    <lineage>
        <taxon>Bacteria</taxon>
        <taxon>Bacillati</taxon>
        <taxon>Bacillota</taxon>
        <taxon>Clostridia</taxon>
        <taxon>Eubacteriales</taxon>
        <taxon>Oscillospiraceae</taxon>
        <taxon>Anaerotruncus</taxon>
        <taxon>environmental samples</taxon>
    </lineage>
</organism>
<protein>
    <recommendedName>
        <fullName evidence="3">Cell shape-determining protein</fullName>
    </recommendedName>
</protein>
<reference evidence="2" key="1">
    <citation type="submission" date="2015-09" db="EMBL/GenBank/DDBJ databases">
        <authorList>
            <consortium name="Pathogen Informatics"/>
        </authorList>
    </citation>
    <scope>NUCLEOTIDE SEQUENCE</scope>
    <source>
        <strain evidence="2">2789STDY5834896</strain>
    </source>
</reference>
<feature type="transmembrane region" description="Helical" evidence="1">
    <location>
        <begin position="88"/>
        <end position="109"/>
    </location>
</feature>
<feature type="transmembrane region" description="Helical" evidence="1">
    <location>
        <begin position="35"/>
        <end position="53"/>
    </location>
</feature>